<evidence type="ECO:0000313" key="1">
    <source>
        <dbReference type="EMBL" id="KAJ9656747.1"/>
    </source>
</evidence>
<proteinExistence type="predicted"/>
<name>A0ACC3A845_9EURO</name>
<dbReference type="EMBL" id="JAPDRQ010000073">
    <property type="protein sequence ID" value="KAJ9656747.1"/>
    <property type="molecule type" value="Genomic_DNA"/>
</dbReference>
<accession>A0ACC3A845</accession>
<sequence length="891" mass="97453">MALPGHSPPPYATGGSPPRLMNAQPEAHFSPSIFGHARPMLPPSPQNFGPPRYHQPPHTQMPMPGSIYDLKALPPQPQPPPQPPIVQKRPGSSMSILSMLGDHPDRAVHEISPFHNHHPPRPGSVAAPPMSVGAMMSPPQQPARAGIAEYPYKRSQTPDRLEHSLAVSRQRSASGPTRPLYEHDRYAKPPTPQFQSSVPFANPQTTREEQGEGARRTSINALLQRPNSQPQSSMPLPQPSRAFDPLPPQRPAWYVDPPAPVPEPPRTNGISSPYDTKPPGFRDIPRTIPTTQPSPSLPQQSVSAETRRSSTANSFNRGLANLLNGPTSQPADAAGMSSHPMARQDSSQSQSDRSLLGERGRFRHFSPFTGQPGSQHMLNGALDEGGRKSSDELSHKTIVGLSLENGRRYSPVPQAVQGAQAQTPVPDGGVKSERGRVFSGIGGGIGPSPTPVLGAKPASPFRKDDSANRTGEPTSKTVRTSSGVGKRSRKAQDDESRVDGEQSETKKQGSASKPNKRTKYQNSYKADLEEMANPAFQRRGTPAGSSVGRSAVNAGLGSGSATTNTRYDSAPIFRPKKTVKVATVMSQVVRKPRRHLGTFQYEPEVLVPENVVTTDAELDICVKPKLLPSFSGSDDLNCTYTIHVSKTWLQDRERRLICSTRNLWGTGIYTDDSDPLAAAMHMGWIKPSFNTNVDETLLKRIVHNQNPKVDVAKEFKAPAQPIELPKGRDLKITLVVMPQLERYEETSRFGVQSRAWPESSEHTPHDGISYSILKVEVLDVGPEERRLGRTGASRRARLKAQMEQRIRAAKLEEERVARLTKRLREKARLEKAKLEEEEKRRKHETHKGLGIPGSPLVNEITMGSGEATATSAPTIAVDNDEWRRQLATAAA</sequence>
<gene>
    <name evidence="1" type="ORF">H2198_004751</name>
</gene>
<keyword evidence="2" id="KW-1185">Reference proteome</keyword>
<organism evidence="1 2">
    <name type="scientific">Neophaeococcomyces mojaviensis</name>
    <dbReference type="NCBI Taxonomy" id="3383035"/>
    <lineage>
        <taxon>Eukaryota</taxon>
        <taxon>Fungi</taxon>
        <taxon>Dikarya</taxon>
        <taxon>Ascomycota</taxon>
        <taxon>Pezizomycotina</taxon>
        <taxon>Eurotiomycetes</taxon>
        <taxon>Chaetothyriomycetidae</taxon>
        <taxon>Chaetothyriales</taxon>
        <taxon>Chaetothyriales incertae sedis</taxon>
        <taxon>Neophaeococcomyces</taxon>
    </lineage>
</organism>
<reference evidence="1" key="1">
    <citation type="submission" date="2022-10" db="EMBL/GenBank/DDBJ databases">
        <title>Culturing micro-colonial fungi from biological soil crusts in the Mojave desert and describing Neophaeococcomyces mojavensis, and introducing the new genera and species Taxawa tesnikishii.</title>
        <authorList>
            <person name="Kurbessoian T."/>
            <person name="Stajich J.E."/>
        </authorList>
    </citation>
    <scope>NUCLEOTIDE SEQUENCE</scope>
    <source>
        <strain evidence="1">JES_112</strain>
    </source>
</reference>
<comment type="caution">
    <text evidence="1">The sequence shown here is derived from an EMBL/GenBank/DDBJ whole genome shotgun (WGS) entry which is preliminary data.</text>
</comment>
<evidence type="ECO:0000313" key="2">
    <source>
        <dbReference type="Proteomes" id="UP001172386"/>
    </source>
</evidence>
<dbReference type="Proteomes" id="UP001172386">
    <property type="component" value="Unassembled WGS sequence"/>
</dbReference>
<protein>
    <submittedName>
        <fullName evidence="1">Uncharacterized protein</fullName>
    </submittedName>
</protein>